<dbReference type="EMBL" id="QCXX01000005">
    <property type="protein sequence ID" value="PUV22903.1"/>
    <property type="molecule type" value="Genomic_DNA"/>
</dbReference>
<protein>
    <recommendedName>
        <fullName evidence="3">6-bladed beta-propeller</fullName>
    </recommendedName>
</protein>
<dbReference type="AlphaFoldDB" id="A0A363NQ63"/>
<proteinExistence type="predicted"/>
<sequence>MKYLSVTAIILFFIFLGWGCSNSVNRNATNQRSDLRFLKIQPDQLLSLRTSNFLDSVKFIPLETTPESEFAEISQIEIIDSLYLILDRMSNQILFFNKDGKFVRRISPKNMDIPVPYNSIAKFSLDPNRKILSFLDQQKPNVYEFDFSGNFLKMRDKKPIDYNIREFYHLGKYTINYFSYESRNSNTDSSPTIVVNEGEKELGSYLFFDPSIIYYNDMYDARKYFFRSKENLLFSRPGDYTVYEFDKKGKINRYIDICLPEKFKLPEDFLTNKKYSNKRRKYLDSSRSKVYLITDFYKAGDMLSCRLIGSRYKSTFLYSLRSEVAIDFRNYLSDSSTFFLPIANNTVLGVDGDSYISSVSASQIIQAITRNIKNQGYLSSLPDHLKTLYKNGNNQNPILTLIKPKSIIVYDVKK</sequence>
<dbReference type="OrthoDB" id="828283at2"/>
<reference evidence="1 2" key="1">
    <citation type="submission" date="2018-04" db="EMBL/GenBank/DDBJ databases">
        <title>Sphingobacterium sp. M46 Genome.</title>
        <authorList>
            <person name="Cheng J."/>
            <person name="Li Y."/>
        </authorList>
    </citation>
    <scope>NUCLEOTIDE SEQUENCE [LARGE SCALE GENOMIC DNA]</scope>
    <source>
        <strain evidence="1 2">M46</strain>
    </source>
</reference>
<name>A0A363NQ63_9SPHI</name>
<dbReference type="Proteomes" id="UP000250831">
    <property type="component" value="Unassembled WGS sequence"/>
</dbReference>
<evidence type="ECO:0000313" key="2">
    <source>
        <dbReference type="Proteomes" id="UP000250831"/>
    </source>
</evidence>
<evidence type="ECO:0008006" key="3">
    <source>
        <dbReference type="Google" id="ProtNLM"/>
    </source>
</evidence>
<organism evidence="1 2">
    <name type="scientific">Sphingobacterium athyrii</name>
    <dbReference type="NCBI Taxonomy" id="2152717"/>
    <lineage>
        <taxon>Bacteria</taxon>
        <taxon>Pseudomonadati</taxon>
        <taxon>Bacteroidota</taxon>
        <taxon>Sphingobacteriia</taxon>
        <taxon>Sphingobacteriales</taxon>
        <taxon>Sphingobacteriaceae</taxon>
        <taxon>Sphingobacterium</taxon>
    </lineage>
</organism>
<dbReference type="RefSeq" id="WP_108635238.1">
    <property type="nucleotide sequence ID" value="NZ_QCXX01000005.1"/>
</dbReference>
<keyword evidence="2" id="KW-1185">Reference proteome</keyword>
<accession>A0A363NQ63</accession>
<comment type="caution">
    <text evidence="1">The sequence shown here is derived from an EMBL/GenBank/DDBJ whole genome shotgun (WGS) entry which is preliminary data.</text>
</comment>
<evidence type="ECO:0000313" key="1">
    <source>
        <dbReference type="EMBL" id="PUV22903.1"/>
    </source>
</evidence>
<dbReference type="Pfam" id="PF17170">
    <property type="entry name" value="DUF5128"/>
    <property type="match status" value="1"/>
</dbReference>
<gene>
    <name evidence="1" type="ORF">DCO56_18440</name>
</gene>